<feature type="region of interest" description="Disordered" evidence="4">
    <location>
        <begin position="632"/>
        <end position="653"/>
    </location>
</feature>
<dbReference type="GO" id="GO:0000287">
    <property type="term" value="F:magnesium ion binding"/>
    <property type="evidence" value="ECO:0007669"/>
    <property type="project" value="TreeGrafter"/>
</dbReference>
<comment type="cofactor">
    <cofactor evidence="1">
        <name>Mg(2+)</name>
        <dbReference type="ChEBI" id="CHEBI:18420"/>
    </cofactor>
</comment>
<dbReference type="GO" id="GO:0003824">
    <property type="term" value="F:catalytic activity"/>
    <property type="evidence" value="ECO:0007669"/>
    <property type="project" value="InterPro"/>
</dbReference>
<proteinExistence type="predicted"/>
<dbReference type="SUPFAM" id="SSF51621">
    <property type="entry name" value="Phosphoenolpyruvate/pyruvate domain"/>
    <property type="match status" value="1"/>
</dbReference>
<protein>
    <recommendedName>
        <fullName evidence="5">HpcH/HpaI aldolase/citrate lyase domain-containing protein</fullName>
    </recommendedName>
</protein>
<dbReference type="Proteomes" id="UP000319257">
    <property type="component" value="Unassembled WGS sequence"/>
</dbReference>
<feature type="region of interest" description="Disordered" evidence="4">
    <location>
        <begin position="1"/>
        <end position="206"/>
    </location>
</feature>
<gene>
    <name evidence="6" type="ORF">E0L32_007828</name>
</gene>
<dbReference type="Pfam" id="PF03328">
    <property type="entry name" value="HpcH_HpaI"/>
    <property type="match status" value="1"/>
</dbReference>
<feature type="compositionally biased region" description="Basic residues" evidence="4">
    <location>
        <begin position="28"/>
        <end position="38"/>
    </location>
</feature>
<evidence type="ECO:0000256" key="1">
    <source>
        <dbReference type="ARBA" id="ARBA00001946"/>
    </source>
</evidence>
<dbReference type="RefSeq" id="XP_030993120.1">
    <property type="nucleotide sequence ID" value="XM_031142615.1"/>
</dbReference>
<dbReference type="EMBL" id="SKBQ01000049">
    <property type="protein sequence ID" value="TPX11409.1"/>
    <property type="molecule type" value="Genomic_DNA"/>
</dbReference>
<feature type="compositionally biased region" description="Basic and acidic residues" evidence="4">
    <location>
        <begin position="51"/>
        <end position="65"/>
    </location>
</feature>
<dbReference type="InterPro" id="IPR040442">
    <property type="entry name" value="Pyrv_kinase-like_dom_sf"/>
</dbReference>
<keyword evidence="3" id="KW-0460">Magnesium</keyword>
<feature type="region of interest" description="Disordered" evidence="4">
    <location>
        <begin position="693"/>
        <end position="717"/>
    </location>
</feature>
<evidence type="ECO:0000313" key="6">
    <source>
        <dbReference type="EMBL" id="TPX11409.1"/>
    </source>
</evidence>
<dbReference type="InterPro" id="IPR005000">
    <property type="entry name" value="Aldolase/citrate-lyase_domain"/>
</dbReference>
<organism evidence="6 7">
    <name type="scientific">Thyridium curvatum</name>
    <dbReference type="NCBI Taxonomy" id="1093900"/>
    <lineage>
        <taxon>Eukaryota</taxon>
        <taxon>Fungi</taxon>
        <taxon>Dikarya</taxon>
        <taxon>Ascomycota</taxon>
        <taxon>Pezizomycotina</taxon>
        <taxon>Sordariomycetes</taxon>
        <taxon>Sordariomycetidae</taxon>
        <taxon>Thyridiales</taxon>
        <taxon>Thyridiaceae</taxon>
        <taxon>Thyridium</taxon>
    </lineage>
</organism>
<dbReference type="PANTHER" id="PTHR32308:SF0">
    <property type="entry name" value="HPCH_HPAI ALDOLASE_CITRATE LYASE DOMAIN-CONTAINING PROTEIN"/>
    <property type="match status" value="1"/>
</dbReference>
<feature type="compositionally biased region" description="Basic residues" evidence="4">
    <location>
        <begin position="1"/>
        <end position="10"/>
    </location>
</feature>
<dbReference type="InterPro" id="IPR015813">
    <property type="entry name" value="Pyrv/PenolPyrv_kinase-like_dom"/>
</dbReference>
<feature type="compositionally biased region" description="Basic and acidic residues" evidence="4">
    <location>
        <begin position="166"/>
        <end position="175"/>
    </location>
</feature>
<dbReference type="FunFam" id="3.20.20.60:FF:000023">
    <property type="entry name" value="CitE, Citrate lyase beta subunit"/>
    <property type="match status" value="1"/>
</dbReference>
<feature type="region of interest" description="Disordered" evidence="4">
    <location>
        <begin position="768"/>
        <end position="830"/>
    </location>
</feature>
<evidence type="ECO:0000256" key="2">
    <source>
        <dbReference type="ARBA" id="ARBA00022723"/>
    </source>
</evidence>
<feature type="compositionally biased region" description="Basic residues" evidence="4">
    <location>
        <begin position="176"/>
        <end position="185"/>
    </location>
</feature>
<dbReference type="GeneID" id="41975275"/>
<name>A0A507B290_9PEZI</name>
<dbReference type="GO" id="GO:0006107">
    <property type="term" value="P:oxaloacetate metabolic process"/>
    <property type="evidence" value="ECO:0007669"/>
    <property type="project" value="TreeGrafter"/>
</dbReference>
<feature type="region of interest" description="Disordered" evidence="4">
    <location>
        <begin position="423"/>
        <end position="549"/>
    </location>
</feature>
<dbReference type="OrthoDB" id="1773at2759"/>
<evidence type="ECO:0000256" key="4">
    <source>
        <dbReference type="SAM" id="MobiDB-lite"/>
    </source>
</evidence>
<sequence>MDPRHLRHSSRHGDEQHVAAQHGAADKHIHRVVRHGHRPHDAARHHGQKRRDHERPGRGAEDFSRARAGVGATSEHLIHNWLEGTVQVDSTDSPGKAKGTRAGPDIQSRPQQLNLDLGARGHGSKRKHRELSNSSIIEPMITSEKATKGDDDPESGPYQKRPRRKTREDRYDAHKQHSRKKKQTQRKTVDRSSRKKAKWGTLGTGQDMIDNFAPENIHAERISLQPTTGIFGNGRTATASNSRKLFIRDSIHDVLVADATLASDLIFNKMSFLKESRYQLPKVISKSQQRHRRREDREQEEVSAFFPEASQQPMSISIGDALGREQYQPSISSSRCIRQNPTSSFEDRSHHEWRTWSTHGCPQSSHDLHSPARTDARSFTPLSIRKAVEASGVFSGLPDHVRAIGLTSTGYADVGRSTRIVRYHDRGTTTRSLSPDNITDKHRADDPSVEAAPEIPEEAPCPEEALGNNQARKDVATETEPGTEGQEPAQQPAAILKVPLPGNGATESPQQGPARPQSTKRKLVEDLEASAADVAQEDEPSRNEQQQDPVQFCQTRPDTHWPDVHAASRMLSPLNNNGSQPSMSATCQTPFSRTVSAAESGPSLNSHSSMDLPAGPIDAWFWKRHRAPERSAYEPAVTGSRHLSPRTSVHLRRPQIPAEESRHHLRAPIIQGESGNESWPEFIERIEREAQQDNGEAHDQEMHEMDSHRLEASPEREKNRPIMPVAMEPAMLPVEKALPARFEAWLNLSHREKARELVMVRARAIAEGGTVSSSRRPAGVSTSAAHLTNKRQPDELEGDDSYDGERDPQQRLGVDGEPEEARIGGVDGLGPGLAALKDPVRVAGARVDLVPPPQSHEPASGDVLEIVEVGGEEQYRYDKDHDPRGLSVLLAEKQPCVLDAAQSTAVRPPFGPGVFASNSQMRKARKVSRVMGWELRRQLKEPGMGCADSIAGDLSGGAAIRRMKRNESCQIKWPLWGMTSTNAAIQSQDLHVLWYRDSTLSPPETIDEALAAVESWQVLAGNSRWLLLCCAGRYSTVSTTVQACAAENKSPANRSDTTVPASSQKMLTKSLTLASDNITYDLEDSVTPSVKPSARSALASHLSSFSSRPASVAELAVRINAVSTPYALEDLTALASSPNVDAIVVPKVNSASDLTFVADVVRHVAPERIASSSTPLRIVALIESARAVMDLREICAAGAALPAPCELSGLIFAAEDFALDLSLTRTPSLKEFLYARSAIATAARAFGLPSAIDLVCTSFRADEGKRRLEEECRDGREMGFNGKQCIHPDQVAVVQRMFAPAEKEVEWAVRVVVADEKAAAAGRGAWTLDGMMIDAPVSGKARAVVEKAERCGVDVAGLREKWAHQEPE</sequence>
<dbReference type="STRING" id="1093900.A0A507B290"/>
<dbReference type="InParanoid" id="A0A507B290"/>
<evidence type="ECO:0000256" key="3">
    <source>
        <dbReference type="ARBA" id="ARBA00022842"/>
    </source>
</evidence>
<reference evidence="6 7" key="1">
    <citation type="submission" date="2019-06" db="EMBL/GenBank/DDBJ databases">
        <title>Draft genome sequence of the filamentous fungus Phialemoniopsis curvata isolated from diesel fuel.</title>
        <authorList>
            <person name="Varaljay V.A."/>
            <person name="Lyon W.J."/>
            <person name="Crouch A.L."/>
            <person name="Drake C.E."/>
            <person name="Hollomon J.M."/>
            <person name="Nadeau L.J."/>
            <person name="Nunn H.S."/>
            <person name="Stevenson B.S."/>
            <person name="Bojanowski C.L."/>
            <person name="Crookes-Goodson W.J."/>
        </authorList>
    </citation>
    <scope>NUCLEOTIDE SEQUENCE [LARGE SCALE GENOMIC DNA]</scope>
    <source>
        <strain evidence="6 7">D216</strain>
    </source>
</reference>
<feature type="compositionally biased region" description="Low complexity" evidence="4">
    <location>
        <begin position="478"/>
        <end position="488"/>
    </location>
</feature>
<feature type="compositionally biased region" description="Polar residues" evidence="4">
    <location>
        <begin position="770"/>
        <end position="786"/>
    </location>
</feature>
<evidence type="ECO:0000313" key="7">
    <source>
        <dbReference type="Proteomes" id="UP000319257"/>
    </source>
</evidence>
<keyword evidence="2" id="KW-0479">Metal-binding</keyword>
<evidence type="ECO:0000259" key="5">
    <source>
        <dbReference type="Pfam" id="PF03328"/>
    </source>
</evidence>
<accession>A0A507B290</accession>
<feature type="domain" description="HpcH/HpaI aldolase/citrate lyase" evidence="5">
    <location>
        <begin position="1059"/>
        <end position="1288"/>
    </location>
</feature>
<keyword evidence="7" id="KW-1185">Reference proteome</keyword>
<feature type="region of interest" description="Disordered" evidence="4">
    <location>
        <begin position="284"/>
        <end position="309"/>
    </location>
</feature>
<dbReference type="PANTHER" id="PTHR32308">
    <property type="entry name" value="LYASE BETA SUBUNIT, PUTATIVE (AFU_ORTHOLOGUE AFUA_4G13030)-RELATED"/>
    <property type="match status" value="1"/>
</dbReference>
<dbReference type="Gene3D" id="3.20.20.60">
    <property type="entry name" value="Phosphoenolpyruvate-binding domains"/>
    <property type="match status" value="1"/>
</dbReference>
<comment type="caution">
    <text evidence="6">The sequence shown here is derived from an EMBL/GenBank/DDBJ whole genome shotgun (WGS) entry which is preliminary data.</text>
</comment>